<feature type="transmembrane region" description="Helical" evidence="1">
    <location>
        <begin position="88"/>
        <end position="104"/>
    </location>
</feature>
<sequence>MVENRQNTEVFGHYLMASGLLGGLFAPIILFNLELESHSALSAIVGYIPSSTQILGSITIVFASVALCKNRNSWICTTRTTVESKVKVIAIWVLGIMFCILQQTNDYEYHSTRIFSKIAKNSTLVFVLLLTLFITWCSRFVFYETRKIKYVMSFLAVVSIINWLDATVLSSIFLNECNSTDLGKGTDVSKSIPPEHQILYLFSFIMEFSIQVTTFVITIPMTKSREDNGVDPTWEYHQEDLEGTCRHLEIEISKVDFESETSRVRISGLSRLLHVCSTTQTSRHFGLMGY</sequence>
<dbReference type="RefSeq" id="XP_022335876.1">
    <property type="nucleotide sequence ID" value="XM_022480168.1"/>
</dbReference>
<feature type="transmembrane region" description="Helical" evidence="1">
    <location>
        <begin position="124"/>
        <end position="142"/>
    </location>
</feature>
<keyword evidence="1" id="KW-1133">Transmembrane helix</keyword>
<keyword evidence="1" id="KW-0472">Membrane</keyword>
<keyword evidence="1" id="KW-0812">Transmembrane</keyword>
<dbReference type="KEGG" id="cvn:111132364"/>
<protein>
    <submittedName>
        <fullName evidence="3">Uncharacterized protein LOC111132364</fullName>
    </submittedName>
</protein>
<feature type="transmembrane region" description="Helical" evidence="1">
    <location>
        <begin position="12"/>
        <end position="32"/>
    </location>
</feature>
<dbReference type="OrthoDB" id="10653510at2759"/>
<dbReference type="GeneID" id="111132364"/>
<evidence type="ECO:0000313" key="3">
    <source>
        <dbReference type="RefSeq" id="XP_022335876.1"/>
    </source>
</evidence>
<feature type="transmembrane region" description="Helical" evidence="1">
    <location>
        <begin position="154"/>
        <end position="174"/>
    </location>
</feature>
<evidence type="ECO:0000313" key="2">
    <source>
        <dbReference type="Proteomes" id="UP000694844"/>
    </source>
</evidence>
<proteinExistence type="predicted"/>
<keyword evidence="2" id="KW-1185">Reference proteome</keyword>
<organism evidence="2 3">
    <name type="scientific">Crassostrea virginica</name>
    <name type="common">Eastern oyster</name>
    <dbReference type="NCBI Taxonomy" id="6565"/>
    <lineage>
        <taxon>Eukaryota</taxon>
        <taxon>Metazoa</taxon>
        <taxon>Spiralia</taxon>
        <taxon>Lophotrochozoa</taxon>
        <taxon>Mollusca</taxon>
        <taxon>Bivalvia</taxon>
        <taxon>Autobranchia</taxon>
        <taxon>Pteriomorphia</taxon>
        <taxon>Ostreida</taxon>
        <taxon>Ostreoidea</taxon>
        <taxon>Ostreidae</taxon>
        <taxon>Crassostrea</taxon>
    </lineage>
</organism>
<dbReference type="Proteomes" id="UP000694844">
    <property type="component" value="Chromosome 5"/>
</dbReference>
<gene>
    <name evidence="3" type="primary">LOC111132364</name>
</gene>
<dbReference type="AlphaFoldDB" id="A0A8B8E8T2"/>
<reference evidence="3" key="1">
    <citation type="submission" date="2025-08" db="UniProtKB">
        <authorList>
            <consortium name="RefSeq"/>
        </authorList>
    </citation>
    <scope>IDENTIFICATION</scope>
    <source>
        <tissue evidence="3">Whole sample</tissue>
    </source>
</reference>
<feature type="transmembrane region" description="Helical" evidence="1">
    <location>
        <begin position="198"/>
        <end position="219"/>
    </location>
</feature>
<accession>A0A8B8E8T2</accession>
<name>A0A8B8E8T2_CRAVI</name>
<evidence type="ECO:0000256" key="1">
    <source>
        <dbReference type="SAM" id="Phobius"/>
    </source>
</evidence>
<feature type="transmembrane region" description="Helical" evidence="1">
    <location>
        <begin position="44"/>
        <end position="67"/>
    </location>
</feature>